<accession>A0A411F685</accession>
<dbReference type="CDD" id="cd00742">
    <property type="entry name" value="FABP"/>
    <property type="match status" value="1"/>
</dbReference>
<sequence>MAPVDFSGKWKTIEYDGMESYLRAMGSPEEVVMKHANWYPVQDIKQTADQFVIDTGILDNRIEVLEFTVGTPFEFVVRGETLTGYTYWEGKKLVLYTYSKQHCKVSKITRQLVGSKIIQTYAYTGSPEEGTRIFAKA</sequence>
<dbReference type="Gene3D" id="2.40.128.20">
    <property type="match status" value="1"/>
</dbReference>
<dbReference type="AlphaFoldDB" id="A0A411F685"/>
<dbReference type="EMBL" id="MH587646">
    <property type="protein sequence ID" value="QBA88387.1"/>
    <property type="molecule type" value="mRNA"/>
</dbReference>
<dbReference type="InterPro" id="IPR012674">
    <property type="entry name" value="Calycin"/>
</dbReference>
<organism evidence="1">
    <name type="scientific">Platynereis dumerilii</name>
    <name type="common">Dumeril's clam worm</name>
    <dbReference type="NCBI Taxonomy" id="6359"/>
    <lineage>
        <taxon>Eukaryota</taxon>
        <taxon>Metazoa</taxon>
        <taxon>Spiralia</taxon>
        <taxon>Lophotrochozoa</taxon>
        <taxon>Annelida</taxon>
        <taxon>Polychaeta</taxon>
        <taxon>Errantia</taxon>
        <taxon>Phyllodocida</taxon>
        <taxon>Nereididae</taxon>
        <taxon>Platynereis</taxon>
    </lineage>
</organism>
<dbReference type="SUPFAM" id="SSF50814">
    <property type="entry name" value="Lipocalins"/>
    <property type="match status" value="1"/>
</dbReference>
<protein>
    <submittedName>
        <fullName evidence="1">Fatty acid binding protein</fullName>
    </submittedName>
</protein>
<evidence type="ECO:0000313" key="1">
    <source>
        <dbReference type="EMBL" id="QBA88387.1"/>
    </source>
</evidence>
<dbReference type="GO" id="GO:0008289">
    <property type="term" value="F:lipid binding"/>
    <property type="evidence" value="ECO:0007669"/>
    <property type="project" value="UniProtKB-KW"/>
</dbReference>
<name>A0A411F685_PLADU</name>
<proteinExistence type="evidence at transcript level"/>
<reference evidence="1" key="1">
    <citation type="journal article" date="2019" name="Elife">
        <title>Combined transcriptome and proteome profiling reveals specific molecular brain signatures for sex, maturation and circalunar clock phase.</title>
        <authorList>
            <person name="Schenk S."/>
            <person name="Bannister S.C."/>
            <person name="Sedlazeck F.J."/>
            <person name="Anrather D."/>
            <person name="Minh B.Q."/>
            <person name="Bileck A."/>
            <person name="Hartl M."/>
            <person name="von Haeseler A."/>
            <person name="Gerner C."/>
            <person name="Raible F."/>
            <person name="Tessmar-Raible K."/>
        </authorList>
    </citation>
    <scope>NUCLEOTIDE SEQUENCE</scope>
</reference>